<reference evidence="3 4" key="1">
    <citation type="journal article" date="2019" name="Nat. Ecol. Evol.">
        <title>Megaphylogeny resolves global patterns of mushroom evolution.</title>
        <authorList>
            <person name="Varga T."/>
            <person name="Krizsan K."/>
            <person name="Foldi C."/>
            <person name="Dima B."/>
            <person name="Sanchez-Garcia M."/>
            <person name="Sanchez-Ramirez S."/>
            <person name="Szollosi G.J."/>
            <person name="Szarkandi J.G."/>
            <person name="Papp V."/>
            <person name="Albert L."/>
            <person name="Andreopoulos W."/>
            <person name="Angelini C."/>
            <person name="Antonin V."/>
            <person name="Barry K.W."/>
            <person name="Bougher N.L."/>
            <person name="Buchanan P."/>
            <person name="Buyck B."/>
            <person name="Bense V."/>
            <person name="Catcheside P."/>
            <person name="Chovatia M."/>
            <person name="Cooper J."/>
            <person name="Damon W."/>
            <person name="Desjardin D."/>
            <person name="Finy P."/>
            <person name="Geml J."/>
            <person name="Haridas S."/>
            <person name="Hughes K."/>
            <person name="Justo A."/>
            <person name="Karasinski D."/>
            <person name="Kautmanova I."/>
            <person name="Kiss B."/>
            <person name="Kocsube S."/>
            <person name="Kotiranta H."/>
            <person name="LaButti K.M."/>
            <person name="Lechner B.E."/>
            <person name="Liimatainen K."/>
            <person name="Lipzen A."/>
            <person name="Lukacs Z."/>
            <person name="Mihaltcheva S."/>
            <person name="Morgado L.N."/>
            <person name="Niskanen T."/>
            <person name="Noordeloos M.E."/>
            <person name="Ohm R.A."/>
            <person name="Ortiz-Santana B."/>
            <person name="Ovrebo C."/>
            <person name="Racz N."/>
            <person name="Riley R."/>
            <person name="Savchenko A."/>
            <person name="Shiryaev A."/>
            <person name="Soop K."/>
            <person name="Spirin V."/>
            <person name="Szebenyi C."/>
            <person name="Tomsovsky M."/>
            <person name="Tulloss R.E."/>
            <person name="Uehling J."/>
            <person name="Grigoriev I.V."/>
            <person name="Vagvolgyi C."/>
            <person name="Papp T."/>
            <person name="Martin F.M."/>
            <person name="Miettinen O."/>
            <person name="Hibbett D.S."/>
            <person name="Nagy L.G."/>
        </authorList>
    </citation>
    <scope>NUCLEOTIDE SEQUENCE [LARGE SCALE GENOMIC DNA]</scope>
    <source>
        <strain evidence="3 4">FP101781</strain>
    </source>
</reference>
<sequence>MDLVFLNKSPAHTSLVTPMGNVYYNISTEQTPADPSLVTRIQATRRLLPLEPVSRREFKRLPKSKDDVAKISWKDGASSPAYLHCKALEEEVVPAEKFMKKRHALKLPSKRMFGNQKEQSFVGNDDVKYRWKMMPYGCILTRASDNSEIARCVRRRVEEGVFSDRKPRITLHLNQPKELTLDLSLLLTTFLWMDHPRLQKQLSMVGDQGPRPPERPRCSSETERSL</sequence>
<dbReference type="Proteomes" id="UP000298030">
    <property type="component" value="Unassembled WGS sequence"/>
</dbReference>
<dbReference type="OrthoDB" id="2839399at2759"/>
<evidence type="ECO:0000313" key="4">
    <source>
        <dbReference type="Proteomes" id="UP000298030"/>
    </source>
</evidence>
<gene>
    <name evidence="3" type="ORF">FA13DRAFT_1239887</name>
</gene>
<feature type="domain" description="DUF6593" evidence="2">
    <location>
        <begin position="9"/>
        <end position="197"/>
    </location>
</feature>
<keyword evidence="4" id="KW-1185">Reference proteome</keyword>
<evidence type="ECO:0000256" key="1">
    <source>
        <dbReference type="SAM" id="MobiDB-lite"/>
    </source>
</evidence>
<organism evidence="3 4">
    <name type="scientific">Coprinellus micaceus</name>
    <name type="common">Glistening ink-cap mushroom</name>
    <name type="synonym">Coprinus micaceus</name>
    <dbReference type="NCBI Taxonomy" id="71717"/>
    <lineage>
        <taxon>Eukaryota</taxon>
        <taxon>Fungi</taxon>
        <taxon>Dikarya</taxon>
        <taxon>Basidiomycota</taxon>
        <taxon>Agaricomycotina</taxon>
        <taxon>Agaricomycetes</taxon>
        <taxon>Agaricomycetidae</taxon>
        <taxon>Agaricales</taxon>
        <taxon>Agaricineae</taxon>
        <taxon>Psathyrellaceae</taxon>
        <taxon>Coprinellus</taxon>
    </lineage>
</organism>
<evidence type="ECO:0000313" key="3">
    <source>
        <dbReference type="EMBL" id="TEB36249.1"/>
    </source>
</evidence>
<name>A0A4Y7TRR8_COPMI</name>
<feature type="compositionally biased region" description="Basic and acidic residues" evidence="1">
    <location>
        <begin position="212"/>
        <end position="226"/>
    </location>
</feature>
<protein>
    <recommendedName>
        <fullName evidence="2">DUF6593 domain-containing protein</fullName>
    </recommendedName>
</protein>
<dbReference type="InterPro" id="IPR046528">
    <property type="entry name" value="DUF6593"/>
</dbReference>
<proteinExistence type="predicted"/>
<dbReference type="Pfam" id="PF20236">
    <property type="entry name" value="DUF6593"/>
    <property type="match status" value="1"/>
</dbReference>
<dbReference type="AlphaFoldDB" id="A0A4Y7TRR8"/>
<comment type="caution">
    <text evidence="3">The sequence shown here is derived from an EMBL/GenBank/DDBJ whole genome shotgun (WGS) entry which is preliminary data.</text>
</comment>
<accession>A0A4Y7TRR8</accession>
<dbReference type="EMBL" id="QPFP01000006">
    <property type="protein sequence ID" value="TEB36249.1"/>
    <property type="molecule type" value="Genomic_DNA"/>
</dbReference>
<evidence type="ECO:0000259" key="2">
    <source>
        <dbReference type="Pfam" id="PF20236"/>
    </source>
</evidence>
<feature type="region of interest" description="Disordered" evidence="1">
    <location>
        <begin position="202"/>
        <end position="226"/>
    </location>
</feature>